<comment type="caution">
    <text evidence="2">The sequence shown here is derived from an EMBL/GenBank/DDBJ whole genome shotgun (WGS) entry which is preliminary data.</text>
</comment>
<evidence type="ECO:0000256" key="1">
    <source>
        <dbReference type="SAM" id="Phobius"/>
    </source>
</evidence>
<organism evidence="2 3">
    <name type="scientific">Actinomadura rugatobispora</name>
    <dbReference type="NCBI Taxonomy" id="1994"/>
    <lineage>
        <taxon>Bacteria</taxon>
        <taxon>Bacillati</taxon>
        <taxon>Actinomycetota</taxon>
        <taxon>Actinomycetes</taxon>
        <taxon>Streptosporangiales</taxon>
        <taxon>Thermomonosporaceae</taxon>
        <taxon>Actinomadura</taxon>
    </lineage>
</organism>
<reference evidence="3" key="1">
    <citation type="journal article" date="2019" name="Int. J. Syst. Evol. Microbiol.">
        <title>The Global Catalogue of Microorganisms (GCM) 10K type strain sequencing project: providing services to taxonomists for standard genome sequencing and annotation.</title>
        <authorList>
            <consortium name="The Broad Institute Genomics Platform"/>
            <consortium name="The Broad Institute Genome Sequencing Center for Infectious Disease"/>
            <person name="Wu L."/>
            <person name="Ma J."/>
        </authorList>
    </citation>
    <scope>NUCLEOTIDE SEQUENCE [LARGE SCALE GENOMIC DNA]</scope>
    <source>
        <strain evidence="3">KCTC 42087</strain>
    </source>
</reference>
<feature type="transmembrane region" description="Helical" evidence="1">
    <location>
        <begin position="37"/>
        <end position="53"/>
    </location>
</feature>
<keyword evidence="1" id="KW-0472">Membrane</keyword>
<dbReference type="EMBL" id="JBHSON010000030">
    <property type="protein sequence ID" value="MFC5748313.1"/>
    <property type="molecule type" value="Genomic_DNA"/>
</dbReference>
<name>A0ABW1A3P5_9ACTN</name>
<accession>A0ABW1A3P5</accession>
<keyword evidence="1" id="KW-0812">Transmembrane</keyword>
<dbReference type="RefSeq" id="WP_378283967.1">
    <property type="nucleotide sequence ID" value="NZ_JBHSON010000030.1"/>
</dbReference>
<proteinExistence type="predicted"/>
<feature type="transmembrane region" description="Helical" evidence="1">
    <location>
        <begin position="60"/>
        <end position="79"/>
    </location>
</feature>
<evidence type="ECO:0000313" key="2">
    <source>
        <dbReference type="EMBL" id="MFC5748313.1"/>
    </source>
</evidence>
<feature type="transmembrane region" description="Helical" evidence="1">
    <location>
        <begin position="91"/>
        <end position="112"/>
    </location>
</feature>
<evidence type="ECO:0000313" key="3">
    <source>
        <dbReference type="Proteomes" id="UP001596074"/>
    </source>
</evidence>
<keyword evidence="3" id="KW-1185">Reference proteome</keyword>
<sequence>MHTPPLNRATLVTVTGLAAGAVGLVIQKAAGVEMPPVPPGLIILTLVAALVAVTRRPWTLVLAVLAALAEIPGFVGSAIDADTAGELGGALVRGVGVTTALIAGIAAAVMAYRSPHRSPKSAAR</sequence>
<dbReference type="Proteomes" id="UP001596074">
    <property type="component" value="Unassembled WGS sequence"/>
</dbReference>
<protein>
    <submittedName>
        <fullName evidence="2">Uncharacterized protein</fullName>
    </submittedName>
</protein>
<keyword evidence="1" id="KW-1133">Transmembrane helix</keyword>
<gene>
    <name evidence="2" type="ORF">ACFPZN_22025</name>
</gene>